<dbReference type="GO" id="GO:0006400">
    <property type="term" value="P:tRNA modification"/>
    <property type="evidence" value="ECO:0007669"/>
    <property type="project" value="InterPro"/>
</dbReference>
<reference evidence="2 3" key="1">
    <citation type="submission" date="2022-09" db="EMBL/GenBank/DDBJ databases">
        <authorList>
            <person name="Palmer J.M."/>
        </authorList>
    </citation>
    <scope>NUCLEOTIDE SEQUENCE [LARGE SCALE GENOMIC DNA]</scope>
    <source>
        <strain evidence="2 3">DSM 7382</strain>
    </source>
</reference>
<dbReference type="AlphaFoldDB" id="A0AAW0G8X9"/>
<keyword evidence="3" id="KW-1185">Reference proteome</keyword>
<dbReference type="InterPro" id="IPR036511">
    <property type="entry name" value="TGT-like_sf"/>
</dbReference>
<dbReference type="InterPro" id="IPR002616">
    <property type="entry name" value="tRNA_ribo_trans-like"/>
</dbReference>
<protein>
    <recommendedName>
        <fullName evidence="1">tRNA-guanine(15) transglycosylase-like domain-containing protein</fullName>
    </recommendedName>
</protein>
<dbReference type="Pfam" id="PF01702">
    <property type="entry name" value="TGT"/>
    <property type="match status" value="1"/>
</dbReference>
<dbReference type="Proteomes" id="UP001385951">
    <property type="component" value="Unassembled WGS sequence"/>
</dbReference>
<evidence type="ECO:0000313" key="2">
    <source>
        <dbReference type="EMBL" id="KAK7687992.1"/>
    </source>
</evidence>
<gene>
    <name evidence="2" type="ORF">QCA50_008362</name>
</gene>
<proteinExistence type="predicted"/>
<dbReference type="SUPFAM" id="SSF51713">
    <property type="entry name" value="tRNA-guanine transglycosylase"/>
    <property type="match status" value="1"/>
</dbReference>
<organism evidence="2 3">
    <name type="scientific">Cerrena zonata</name>
    <dbReference type="NCBI Taxonomy" id="2478898"/>
    <lineage>
        <taxon>Eukaryota</taxon>
        <taxon>Fungi</taxon>
        <taxon>Dikarya</taxon>
        <taxon>Basidiomycota</taxon>
        <taxon>Agaricomycotina</taxon>
        <taxon>Agaricomycetes</taxon>
        <taxon>Polyporales</taxon>
        <taxon>Cerrenaceae</taxon>
        <taxon>Cerrena</taxon>
    </lineage>
</organism>
<name>A0AAW0G8X9_9APHY</name>
<sequence length="424" mass="47463">MSSLCAHVLAYSQRSCPIRPRLGTLSLQRLDGSSTPEIQTPGFITTSSRGVVPHLSRDHVRSTPSIRWTNIPFESFLDRMPPVPTLQPGSDPLHTFTGFPSKQHILSLSLRDPFDGREMPANNKQFVSAYCIRGVRKVTPADWKKYALACKPDLVVALSDVPYTSQPHSQKRATKSIERSTAWLADFLRPIPSTEESKLHRPDVLVNLVGGLEPRARTSFSESLVETLHGKEQEQIHPLHRLDEGVSGYIIDLLPLRLSRRLETFQSLPGQTVLDPETYVELARASLAPLPQNKVRIAYSTSSPHEILRFIRGVGIDLFDSHWAQRAAHIGVALDFRFPVISDESSIWNEEECSRPRVRSTGKRELGHNLYLEKYSHQHVRLASSFLDGTSPSSIQDAVICPCELVHQPLHQPTSLTAMPMSTT</sequence>
<feature type="domain" description="tRNA-guanine(15) transglycosylase-like" evidence="1">
    <location>
        <begin position="20"/>
        <end position="335"/>
    </location>
</feature>
<dbReference type="PANTHER" id="PTHR46064:SF1">
    <property type="entry name" value="QUEUINE TRNA-RIBOSYLTRANSFERASE ACCESSORY SUBUNIT 2"/>
    <property type="match status" value="1"/>
</dbReference>
<dbReference type="Gene3D" id="3.20.20.105">
    <property type="entry name" value="Queuine tRNA-ribosyltransferase-like"/>
    <property type="match status" value="1"/>
</dbReference>
<dbReference type="PANTHER" id="PTHR46064">
    <property type="entry name" value="QUEUINE TRNA-RIBOSYLTRANSFERASE ACCESSORY SUBUNIT 2"/>
    <property type="match status" value="1"/>
</dbReference>
<accession>A0AAW0G8X9</accession>
<evidence type="ECO:0000259" key="1">
    <source>
        <dbReference type="Pfam" id="PF01702"/>
    </source>
</evidence>
<comment type="caution">
    <text evidence="2">The sequence shown here is derived from an EMBL/GenBank/DDBJ whole genome shotgun (WGS) entry which is preliminary data.</text>
</comment>
<dbReference type="InterPro" id="IPR050852">
    <property type="entry name" value="Queuine_tRNA-ribosyltrfase"/>
</dbReference>
<evidence type="ECO:0000313" key="3">
    <source>
        <dbReference type="Proteomes" id="UP001385951"/>
    </source>
</evidence>
<dbReference type="EMBL" id="JASBNA010000011">
    <property type="protein sequence ID" value="KAK7687992.1"/>
    <property type="molecule type" value="Genomic_DNA"/>
</dbReference>